<keyword evidence="1" id="KW-0732">Signal</keyword>
<dbReference type="OrthoDB" id="5396211at2"/>
<evidence type="ECO:0008006" key="4">
    <source>
        <dbReference type="Google" id="ProtNLM"/>
    </source>
</evidence>
<name>A0A2S3X4M1_PSEPU</name>
<dbReference type="AlphaFoldDB" id="A0A2S3X4M1"/>
<dbReference type="NCBIfam" id="TIGR04401">
    <property type="entry name" value="TAT_Cys_rich"/>
    <property type="match status" value="1"/>
</dbReference>
<dbReference type="Proteomes" id="UP000237230">
    <property type="component" value="Unassembled WGS sequence"/>
</dbReference>
<dbReference type="Gene3D" id="1.20.1270.360">
    <property type="match status" value="1"/>
</dbReference>
<reference evidence="2 3" key="1">
    <citation type="submission" date="2016-08" db="EMBL/GenBank/DDBJ databases">
        <authorList>
            <person name="Seilhamer J.J."/>
        </authorList>
    </citation>
    <scope>NUCLEOTIDE SEQUENCE [LARGE SCALE GENOMIC DNA]</scope>
    <source>
        <strain evidence="2 3">KH-21-114</strain>
    </source>
</reference>
<gene>
    <name evidence="2" type="ORF">BGP84_12655</name>
</gene>
<dbReference type="EMBL" id="MINH01000019">
    <property type="protein sequence ID" value="POG10530.1"/>
    <property type="molecule type" value="Genomic_DNA"/>
</dbReference>
<comment type="caution">
    <text evidence="2">The sequence shown here is derived from an EMBL/GenBank/DDBJ whole genome shotgun (WGS) entry which is preliminary data.</text>
</comment>
<dbReference type="InterPro" id="IPR005560">
    <property type="entry name" value="Csp_YhjQ"/>
</dbReference>
<dbReference type="PANTHER" id="PTHR37310:SF1">
    <property type="entry name" value="CYTOPLASMIC PROTEIN"/>
    <property type="match status" value="1"/>
</dbReference>
<feature type="chain" id="PRO_5015627680" description="Four-helix bundle copper-binding protein" evidence="1">
    <location>
        <begin position="25"/>
        <end position="150"/>
    </location>
</feature>
<protein>
    <recommendedName>
        <fullName evidence="4">Four-helix bundle copper-binding protein</fullName>
    </recommendedName>
</protein>
<sequence>MQRREMLKAVAGTVAVAMTASVMAATETHEHHHEHGATDAEDFAGLVNTSADCLKTGEACLAHCITLLSQGDKQMAACAQSVSELLATCDALMKLAAQKSKFTPAMAKVTAEVCTSCEKQCRKYEERHAECKACADSCAACVKECNALAA</sequence>
<dbReference type="RefSeq" id="WP_103447301.1">
    <property type="nucleotide sequence ID" value="NZ_JABFDQ010000003.1"/>
</dbReference>
<accession>A0A2S3X4M1</accession>
<proteinExistence type="predicted"/>
<evidence type="ECO:0000256" key="1">
    <source>
        <dbReference type="SAM" id="SignalP"/>
    </source>
</evidence>
<evidence type="ECO:0000313" key="2">
    <source>
        <dbReference type="EMBL" id="POG10530.1"/>
    </source>
</evidence>
<organism evidence="2 3">
    <name type="scientific">Pseudomonas putida</name>
    <name type="common">Arthrobacter siderocapsulatus</name>
    <dbReference type="NCBI Taxonomy" id="303"/>
    <lineage>
        <taxon>Bacteria</taxon>
        <taxon>Pseudomonadati</taxon>
        <taxon>Pseudomonadota</taxon>
        <taxon>Gammaproteobacteria</taxon>
        <taxon>Pseudomonadales</taxon>
        <taxon>Pseudomonadaceae</taxon>
        <taxon>Pseudomonas</taxon>
    </lineage>
</organism>
<dbReference type="InterPro" id="IPR030913">
    <property type="entry name" value="Csp1_Cys_rich"/>
</dbReference>
<dbReference type="PANTHER" id="PTHR37310">
    <property type="entry name" value="CYTOPLASMIC PROTEIN-RELATED"/>
    <property type="match status" value="1"/>
</dbReference>
<reference evidence="2 3" key="2">
    <citation type="submission" date="2018-03" db="EMBL/GenBank/DDBJ databases">
        <title>Draft genome of Pseudomonas putida strain KH-21-114.</title>
        <authorList>
            <person name="Yoshizawa S."/>
            <person name="Khan N.H."/>
            <person name="Nishimura M."/>
            <person name="Chiura H.X."/>
            <person name="Ogura Y."/>
            <person name="Hayashi T."/>
            <person name="Kogure K."/>
        </authorList>
    </citation>
    <scope>NUCLEOTIDE SEQUENCE [LARGE SCALE GENOMIC DNA]</scope>
    <source>
        <strain evidence="2 3">KH-21-114</strain>
    </source>
</reference>
<evidence type="ECO:0000313" key="3">
    <source>
        <dbReference type="Proteomes" id="UP000237230"/>
    </source>
</evidence>
<feature type="signal peptide" evidence="1">
    <location>
        <begin position="1"/>
        <end position="24"/>
    </location>
</feature>
<dbReference type="Pfam" id="PF03860">
    <property type="entry name" value="Csp"/>
    <property type="match status" value="1"/>
</dbReference>